<dbReference type="InterPro" id="IPR008979">
    <property type="entry name" value="Galactose-bd-like_sf"/>
</dbReference>
<evidence type="ECO:0000256" key="16">
    <source>
        <dbReference type="PIRSR" id="PIRSR615500-1"/>
    </source>
</evidence>
<organism evidence="19 20">
    <name type="scientific">Henosepilachna vigintioctopunctata</name>
    <dbReference type="NCBI Taxonomy" id="420089"/>
    <lineage>
        <taxon>Eukaryota</taxon>
        <taxon>Metazoa</taxon>
        <taxon>Ecdysozoa</taxon>
        <taxon>Arthropoda</taxon>
        <taxon>Hexapoda</taxon>
        <taxon>Insecta</taxon>
        <taxon>Pterygota</taxon>
        <taxon>Neoptera</taxon>
        <taxon>Endopterygota</taxon>
        <taxon>Coleoptera</taxon>
        <taxon>Polyphaga</taxon>
        <taxon>Cucujiformia</taxon>
        <taxon>Coccinelloidea</taxon>
        <taxon>Coccinellidae</taxon>
        <taxon>Epilachninae</taxon>
        <taxon>Epilachnini</taxon>
        <taxon>Henosepilachna</taxon>
    </lineage>
</organism>
<dbReference type="PROSITE" id="PS00138">
    <property type="entry name" value="SUBTILASE_SER"/>
    <property type="match status" value="1"/>
</dbReference>
<evidence type="ECO:0000256" key="8">
    <source>
        <dbReference type="ARBA" id="ARBA00022825"/>
    </source>
</evidence>
<dbReference type="EMBL" id="JARQZJ010000032">
    <property type="protein sequence ID" value="KAK9874872.1"/>
    <property type="molecule type" value="Genomic_DNA"/>
</dbReference>
<dbReference type="PANTHER" id="PTHR42884">
    <property type="entry name" value="PROPROTEIN CONVERTASE SUBTILISIN/KEXIN-RELATED"/>
    <property type="match status" value="1"/>
</dbReference>
<keyword evidence="12" id="KW-1015">Disulfide bond</keyword>
<dbReference type="SUPFAM" id="SSF49785">
    <property type="entry name" value="Galactose-binding domain-like"/>
    <property type="match status" value="1"/>
</dbReference>
<evidence type="ECO:0000256" key="3">
    <source>
        <dbReference type="ARBA" id="ARBA00005325"/>
    </source>
</evidence>
<keyword evidence="6" id="KW-0732">Signal</keyword>
<evidence type="ECO:0000256" key="12">
    <source>
        <dbReference type="ARBA" id="ARBA00023157"/>
    </source>
</evidence>
<accession>A0AAW1TTL1</accession>
<dbReference type="InterPro" id="IPR036852">
    <property type="entry name" value="Peptidase_S8/S53_dom_sf"/>
</dbReference>
<keyword evidence="9" id="KW-0106">Calcium</keyword>
<dbReference type="Gene3D" id="2.60.120.260">
    <property type="entry name" value="Galactose-binding domain-like"/>
    <property type="match status" value="1"/>
</dbReference>
<dbReference type="Proteomes" id="UP001431783">
    <property type="component" value="Unassembled WGS sequence"/>
</dbReference>
<evidence type="ECO:0000313" key="20">
    <source>
        <dbReference type="Proteomes" id="UP001431783"/>
    </source>
</evidence>
<dbReference type="Pfam" id="PF01483">
    <property type="entry name" value="P_proprotein"/>
    <property type="match status" value="1"/>
</dbReference>
<dbReference type="Pfam" id="PF00082">
    <property type="entry name" value="Peptidase_S8"/>
    <property type="match status" value="1"/>
</dbReference>
<dbReference type="InterPro" id="IPR023827">
    <property type="entry name" value="Peptidase_S8_Asp-AS"/>
</dbReference>
<protein>
    <recommendedName>
        <fullName evidence="15">furin</fullName>
        <ecNumber evidence="15">3.4.21.75</ecNumber>
    </recommendedName>
</protein>
<dbReference type="InterPro" id="IPR034182">
    <property type="entry name" value="Kexin/furin"/>
</dbReference>
<dbReference type="FunFam" id="2.60.120.260:FF:000006">
    <property type="entry name" value="Proprotein convertase subtilisin/kexin type 5"/>
    <property type="match status" value="1"/>
</dbReference>
<dbReference type="InterPro" id="IPR000209">
    <property type="entry name" value="Peptidase_S8/S53_dom"/>
</dbReference>
<feature type="domain" description="P/Homo B" evidence="18">
    <location>
        <begin position="407"/>
        <end position="543"/>
    </location>
</feature>
<evidence type="ECO:0000256" key="7">
    <source>
        <dbReference type="ARBA" id="ARBA00022801"/>
    </source>
</evidence>
<evidence type="ECO:0000256" key="11">
    <source>
        <dbReference type="ARBA" id="ARBA00023145"/>
    </source>
</evidence>
<evidence type="ECO:0000256" key="9">
    <source>
        <dbReference type="ARBA" id="ARBA00022837"/>
    </source>
</evidence>
<dbReference type="PROSITE" id="PS51892">
    <property type="entry name" value="SUBTILASE"/>
    <property type="match status" value="1"/>
</dbReference>
<keyword evidence="7 17" id="KW-0378">Hydrolase</keyword>
<dbReference type="FunFam" id="3.40.50.200:FF:000001">
    <property type="entry name" value="Furin 2, isoform B"/>
    <property type="match status" value="1"/>
</dbReference>
<keyword evidence="11" id="KW-0865">Zymogen</keyword>
<comment type="similarity">
    <text evidence="3">Belongs to the peptidase S8 family. Furin subfamily.</text>
</comment>
<dbReference type="GO" id="GO:0043005">
    <property type="term" value="C:neuron projection"/>
    <property type="evidence" value="ECO:0007669"/>
    <property type="project" value="TreeGrafter"/>
</dbReference>
<evidence type="ECO:0000256" key="4">
    <source>
        <dbReference type="ARBA" id="ARBA00022670"/>
    </source>
</evidence>
<dbReference type="AlphaFoldDB" id="A0AAW1TTL1"/>
<feature type="active site" description="Charge relay system" evidence="16 17">
    <location>
        <position position="157"/>
    </location>
</feature>
<dbReference type="PANTHER" id="PTHR42884:SF14">
    <property type="entry name" value="NEUROENDOCRINE CONVERTASE 1"/>
    <property type="match status" value="1"/>
</dbReference>
<dbReference type="SUPFAM" id="SSF52743">
    <property type="entry name" value="Subtilisin-like"/>
    <property type="match status" value="1"/>
</dbReference>
<dbReference type="PROSITE" id="PS51829">
    <property type="entry name" value="P_HOMO_B"/>
    <property type="match status" value="1"/>
</dbReference>
<keyword evidence="8 17" id="KW-0720">Serine protease</keyword>
<dbReference type="PROSITE" id="PS00137">
    <property type="entry name" value="SUBTILASE_HIS"/>
    <property type="match status" value="1"/>
</dbReference>
<comment type="catalytic activity">
    <reaction evidence="14">
        <text>Release of mature proteins from their proproteins by cleavage of -Arg-Xaa-Yaa-Arg-|-Zaa- bonds, where Xaa can be any amino acid and Yaa is Arg or Lys. Releases albumin, complement component C3 and von Willebrand factor from their respective precursors.</text>
        <dbReference type="EC" id="3.4.21.75"/>
    </reaction>
</comment>
<dbReference type="CDD" id="cd04059">
    <property type="entry name" value="Peptidases_S8_Protein_convertases_Kexins_Furin-like"/>
    <property type="match status" value="1"/>
</dbReference>
<feature type="active site" description="Charge relay system" evidence="16 17">
    <location>
        <position position="116"/>
    </location>
</feature>
<comment type="subcellular location">
    <subcellularLocation>
        <location evidence="2">Golgi apparatus membrane</location>
    </subcellularLocation>
</comment>
<evidence type="ECO:0000313" key="19">
    <source>
        <dbReference type="EMBL" id="KAK9874872.1"/>
    </source>
</evidence>
<reference evidence="19 20" key="1">
    <citation type="submission" date="2023-03" db="EMBL/GenBank/DDBJ databases">
        <title>Genome insight into feeding habits of ladybird beetles.</title>
        <authorList>
            <person name="Li H.-S."/>
            <person name="Huang Y.-H."/>
            <person name="Pang H."/>
        </authorList>
    </citation>
    <scope>NUCLEOTIDE SEQUENCE [LARGE SCALE GENOMIC DNA]</scope>
    <source>
        <strain evidence="19">SYSU_2023b</strain>
        <tissue evidence="19">Whole body</tissue>
    </source>
</reference>
<keyword evidence="20" id="KW-1185">Reference proteome</keyword>
<sequence length="572" mass="63796">MLLLDVIWVEEQHGKKREKRDLLPIFDVLHGDLRRDDNFLTMEDLQSQVMRNEEENVLHTLSEIENNEIFNDELWDKEWYLKDTRTNSDLPKLDLNVLKVYEAGITGRGIRISVLDDGLEHTHEDLIGNYDSEISYDCNEEDDDPTPRYDEDGTNNHGTRCAGEIAMMANNKKCGVGVAYNANIGGIKVLDGLVTDRLEGTALSFGTELIDIYSASWGPPDDGVTVDGPGRLAQEAFRRGTRMGRQGKGSIYVWASGNGGGKDDNCNCDGYLNSIFTISIGSASERGIFPWYGEACSSLMAVTYSSGAYSDQMIVTTDLHNNCTVKHTGTSASAPLAAGILALALEVNPSLTWRDIQHLIVWTSEFLPLIHNSGWHRNGIGLWFNNKFGFGLLNAFRLVQTAVNWMEVPEKDICIVELVRKSMKLQAHHPLSVSISTAGCEMSESEINYLEHVEIRTTIKYSSRGSLEVHLTSPLGTVVQLLATRKLDHSTDGFVNWSFMSVMTWGENPRGVWTLTVEDKVGAEGNNGYLKATQLVLHGTKSIPSHMKIAKAFNEKMQNIQLRRTNNIEVFK</sequence>
<keyword evidence="10" id="KW-0333">Golgi apparatus</keyword>
<dbReference type="PROSITE" id="PS00136">
    <property type="entry name" value="SUBTILASE_ASP"/>
    <property type="match status" value="1"/>
</dbReference>
<keyword evidence="13" id="KW-0325">Glycoprotein</keyword>
<name>A0AAW1TTL1_9CUCU</name>
<evidence type="ECO:0000256" key="6">
    <source>
        <dbReference type="ARBA" id="ARBA00022729"/>
    </source>
</evidence>
<dbReference type="InterPro" id="IPR002884">
    <property type="entry name" value="P_dom"/>
</dbReference>
<evidence type="ECO:0000256" key="2">
    <source>
        <dbReference type="ARBA" id="ARBA00004394"/>
    </source>
</evidence>
<dbReference type="GO" id="GO:0016486">
    <property type="term" value="P:peptide hormone processing"/>
    <property type="evidence" value="ECO:0007669"/>
    <property type="project" value="TreeGrafter"/>
</dbReference>
<keyword evidence="5" id="KW-0165">Cleavage on pair of basic residues</keyword>
<dbReference type="InterPro" id="IPR022398">
    <property type="entry name" value="Peptidase_S8_His-AS"/>
</dbReference>
<dbReference type="GO" id="GO:0000139">
    <property type="term" value="C:Golgi membrane"/>
    <property type="evidence" value="ECO:0007669"/>
    <property type="project" value="UniProtKB-SubCell"/>
</dbReference>
<evidence type="ECO:0000256" key="1">
    <source>
        <dbReference type="ARBA" id="ARBA00001913"/>
    </source>
</evidence>
<evidence type="ECO:0000256" key="14">
    <source>
        <dbReference type="ARBA" id="ARBA00035756"/>
    </source>
</evidence>
<evidence type="ECO:0000256" key="10">
    <source>
        <dbReference type="ARBA" id="ARBA00023034"/>
    </source>
</evidence>
<keyword evidence="4 17" id="KW-0645">Protease</keyword>
<evidence type="ECO:0000256" key="15">
    <source>
        <dbReference type="ARBA" id="ARBA00038993"/>
    </source>
</evidence>
<evidence type="ECO:0000256" key="13">
    <source>
        <dbReference type="ARBA" id="ARBA00023180"/>
    </source>
</evidence>
<evidence type="ECO:0000256" key="17">
    <source>
        <dbReference type="PROSITE-ProRule" id="PRU01240"/>
    </source>
</evidence>
<evidence type="ECO:0000256" key="5">
    <source>
        <dbReference type="ARBA" id="ARBA00022685"/>
    </source>
</evidence>
<dbReference type="GO" id="GO:0004252">
    <property type="term" value="F:serine-type endopeptidase activity"/>
    <property type="evidence" value="ECO:0007669"/>
    <property type="project" value="UniProtKB-UniRule"/>
</dbReference>
<dbReference type="PRINTS" id="PR00723">
    <property type="entry name" value="SUBTILISIN"/>
</dbReference>
<proteinExistence type="inferred from homology"/>
<evidence type="ECO:0000259" key="18">
    <source>
        <dbReference type="PROSITE" id="PS51829"/>
    </source>
</evidence>
<dbReference type="InterPro" id="IPR015500">
    <property type="entry name" value="Peptidase_S8_subtilisin-rel"/>
</dbReference>
<dbReference type="Gene3D" id="3.40.50.200">
    <property type="entry name" value="Peptidase S8/S53 domain"/>
    <property type="match status" value="1"/>
</dbReference>
<feature type="active site" description="Charge relay system" evidence="16 17">
    <location>
        <position position="331"/>
    </location>
</feature>
<dbReference type="GO" id="GO:0005615">
    <property type="term" value="C:extracellular space"/>
    <property type="evidence" value="ECO:0007669"/>
    <property type="project" value="TreeGrafter"/>
</dbReference>
<gene>
    <name evidence="19" type="ORF">WA026_005686</name>
</gene>
<comment type="cofactor">
    <cofactor evidence="1">
        <name>Ca(2+)</name>
        <dbReference type="ChEBI" id="CHEBI:29108"/>
    </cofactor>
</comment>
<dbReference type="InterPro" id="IPR023828">
    <property type="entry name" value="Peptidase_S8_Ser-AS"/>
</dbReference>
<comment type="caution">
    <text evidence="19">The sequence shown here is derived from an EMBL/GenBank/DDBJ whole genome shotgun (WGS) entry which is preliminary data.</text>
</comment>
<dbReference type="EC" id="3.4.21.75" evidence="15"/>